<comment type="caution">
    <text evidence="1">The sequence shown here is derived from an EMBL/GenBank/DDBJ whole genome shotgun (WGS) entry which is preliminary data.</text>
</comment>
<name>A0A820F371_9BILA</name>
<feature type="non-terminal residue" evidence="1">
    <location>
        <position position="31"/>
    </location>
</feature>
<proteinExistence type="predicted"/>
<gene>
    <name evidence="1" type="ORF">FNK824_LOCUS38838</name>
</gene>
<dbReference type="EMBL" id="CAJOBE010023250">
    <property type="protein sequence ID" value="CAF4255894.1"/>
    <property type="molecule type" value="Genomic_DNA"/>
</dbReference>
<evidence type="ECO:0000313" key="1">
    <source>
        <dbReference type="EMBL" id="CAF4255894.1"/>
    </source>
</evidence>
<evidence type="ECO:0000313" key="2">
    <source>
        <dbReference type="Proteomes" id="UP000663874"/>
    </source>
</evidence>
<organism evidence="1 2">
    <name type="scientific">Rotaria sordida</name>
    <dbReference type="NCBI Taxonomy" id="392033"/>
    <lineage>
        <taxon>Eukaryota</taxon>
        <taxon>Metazoa</taxon>
        <taxon>Spiralia</taxon>
        <taxon>Gnathifera</taxon>
        <taxon>Rotifera</taxon>
        <taxon>Eurotatoria</taxon>
        <taxon>Bdelloidea</taxon>
        <taxon>Philodinida</taxon>
        <taxon>Philodinidae</taxon>
        <taxon>Rotaria</taxon>
    </lineage>
</organism>
<dbReference type="AlphaFoldDB" id="A0A820F371"/>
<accession>A0A820F371</accession>
<sequence length="31" mass="3326">MSLTNRMGPSLLDGTSINLKVIPRNVVATNL</sequence>
<reference evidence="1" key="1">
    <citation type="submission" date="2021-02" db="EMBL/GenBank/DDBJ databases">
        <authorList>
            <person name="Nowell W R."/>
        </authorList>
    </citation>
    <scope>NUCLEOTIDE SEQUENCE</scope>
</reference>
<protein>
    <submittedName>
        <fullName evidence="1">Uncharacterized protein</fullName>
    </submittedName>
</protein>
<dbReference type="Proteomes" id="UP000663874">
    <property type="component" value="Unassembled WGS sequence"/>
</dbReference>